<dbReference type="EC" id="6.3.2.7" evidence="3"/>
<evidence type="ECO:0000256" key="2">
    <source>
        <dbReference type="ARBA" id="ARBA00005898"/>
    </source>
</evidence>
<evidence type="ECO:0000259" key="5">
    <source>
        <dbReference type="Pfam" id="PF02875"/>
    </source>
</evidence>
<dbReference type="GO" id="GO:0005524">
    <property type="term" value="F:ATP binding"/>
    <property type="evidence" value="ECO:0007669"/>
    <property type="project" value="UniProtKB-UniRule"/>
</dbReference>
<evidence type="ECO:0000313" key="8">
    <source>
        <dbReference type="Proteomes" id="UP000182835"/>
    </source>
</evidence>
<comment type="PTM">
    <text evidence="3">Carboxylation is probably crucial for Mg(2+) binding and, consequently, for the gamma-phosphate positioning of ATP.</text>
</comment>
<feature type="binding site" evidence="3">
    <location>
        <begin position="167"/>
        <end position="168"/>
    </location>
    <ligand>
        <name>UDP-N-acetyl-alpha-D-muramoyl-L-alanyl-D-glutamate</name>
        <dbReference type="ChEBI" id="CHEBI:83900"/>
    </ligand>
</feature>
<dbReference type="PANTHER" id="PTHR23135:SF4">
    <property type="entry name" value="UDP-N-ACETYLMURAMOYL-L-ALANYL-D-GLUTAMATE--2,6-DIAMINOPIMELATE LIGASE MURE HOMOLOG, CHLOROPLASTIC"/>
    <property type="match status" value="1"/>
</dbReference>
<dbReference type="InterPro" id="IPR036565">
    <property type="entry name" value="Mur-like_cat_sf"/>
</dbReference>
<dbReference type="UniPathway" id="UPA00219"/>
<dbReference type="GO" id="GO:0000287">
    <property type="term" value="F:magnesium ion binding"/>
    <property type="evidence" value="ECO:0007669"/>
    <property type="project" value="UniProtKB-UniRule"/>
</dbReference>
<dbReference type="GO" id="GO:0005737">
    <property type="term" value="C:cytoplasm"/>
    <property type="evidence" value="ECO:0007669"/>
    <property type="project" value="UniProtKB-SubCell"/>
</dbReference>
<dbReference type="AlphaFoldDB" id="A0A1L8R2D0"/>
<evidence type="ECO:0000256" key="4">
    <source>
        <dbReference type="RuleBase" id="RU004135"/>
    </source>
</evidence>
<comment type="caution">
    <text evidence="3">Lacks conserved residue(s) required for the propagation of feature annotation.</text>
</comment>
<dbReference type="InterPro" id="IPR035911">
    <property type="entry name" value="MurE/MurF_N"/>
</dbReference>
<feature type="binding site" evidence="3">
    <location>
        <position position="202"/>
    </location>
    <ligand>
        <name>UDP-N-acetyl-alpha-D-muramoyl-L-alanyl-D-glutamate</name>
        <dbReference type="ChEBI" id="CHEBI:83900"/>
    </ligand>
</feature>
<evidence type="ECO:0000256" key="1">
    <source>
        <dbReference type="ARBA" id="ARBA00004752"/>
    </source>
</evidence>
<dbReference type="SUPFAM" id="SSF53244">
    <property type="entry name" value="MurD-like peptide ligases, peptide-binding domain"/>
    <property type="match status" value="1"/>
</dbReference>
<keyword evidence="3" id="KW-0547">Nucleotide-binding</keyword>
<dbReference type="InterPro" id="IPR013221">
    <property type="entry name" value="Mur_ligase_cen"/>
</dbReference>
<comment type="function">
    <text evidence="3">Catalyzes the addition of L-lysine to the nucleotide precursor UDP-N-acetylmuramoyl-L-alanyl-D-glutamate (UMAG) in the biosynthesis of bacterial cell-wall peptidoglycan.</text>
</comment>
<keyword evidence="3" id="KW-0067">ATP-binding</keyword>
<evidence type="ECO:0000259" key="6">
    <source>
        <dbReference type="Pfam" id="PF08245"/>
    </source>
</evidence>
<dbReference type="GO" id="GO:0047482">
    <property type="term" value="F:UDP-N-acetylmuramoyl-L-alanyl-D-glutamate-L-lysine ligase activity"/>
    <property type="evidence" value="ECO:0007669"/>
    <property type="project" value="UniProtKB-UniRule"/>
</dbReference>
<dbReference type="NCBIfam" id="TIGR01085">
    <property type="entry name" value="murE"/>
    <property type="match status" value="1"/>
</dbReference>
<comment type="pathway">
    <text evidence="1 3 4">Cell wall biogenesis; peptidoglycan biosynthesis.</text>
</comment>
<name>A0A1L8R2D0_9ENTE</name>
<dbReference type="Gene3D" id="3.40.1390.10">
    <property type="entry name" value="MurE/MurF, N-terminal domain"/>
    <property type="match status" value="1"/>
</dbReference>
<dbReference type="Pfam" id="PF08245">
    <property type="entry name" value="Mur_ligase_M"/>
    <property type="match status" value="1"/>
</dbReference>
<dbReference type="NCBIfam" id="NF010628">
    <property type="entry name" value="PRK14022.1"/>
    <property type="match status" value="1"/>
</dbReference>
<dbReference type="Pfam" id="PF02875">
    <property type="entry name" value="Mur_ligase_C"/>
    <property type="match status" value="1"/>
</dbReference>
<sequence>MTLTLEKVSEILLQNDLLKEMITPTGWHLTSKNLPKKEFKTVTYDSRKADNNSLFFCKGLNFKVEYLISALENGLEVYVAEEPFEVNAQCAIIVTDIKKAMALLGMAFYGYPQKELQLVAFTGTKGKTTAAYFTHALLAKATGNKTALLSTMNTSLDGKTYFKSHLTTPESLDLYQMMRQAVTNGMTHLVMEVSSQAYKTERVFGLTFDVGVFLNISPDHISPIEHPTFDDYFYCKRQLLRHSKKMILNAGSDYFELLKENCELWQTPYLSYGRKNADYLVTSGKNKHFTVVSAKDELQISDEYSIQLAGDFNQENATAALLAAATVGANVKEAKDALASARVPGRMDHLLNTNGASVYVDYAHNYLSLKTLLEFAQGEHPTGRVIVVLGSTGGKAISRRADFGKALSEHANIVFLTADDPAFEDPKKIAEEINAHITNAQLEVHFEMDRVKAIAAALQVSQPEDAVVIAGKGVDEYQKINGEDTPYEGDYFIAKRLIAEGNE</sequence>
<dbReference type="GO" id="GO:0009252">
    <property type="term" value="P:peptidoglycan biosynthetic process"/>
    <property type="evidence" value="ECO:0007669"/>
    <property type="project" value="UniProtKB-UniRule"/>
</dbReference>
<dbReference type="InterPro" id="IPR036615">
    <property type="entry name" value="Mur_ligase_C_dom_sf"/>
</dbReference>
<comment type="caution">
    <text evidence="7">The sequence shown here is derived from an EMBL/GenBank/DDBJ whole genome shotgun (WGS) entry which is preliminary data.</text>
</comment>
<comment type="subcellular location">
    <subcellularLocation>
        <location evidence="3 4">Cytoplasm</location>
    </subcellularLocation>
</comment>
<comment type="cofactor">
    <cofactor evidence="3">
        <name>Mg(2+)</name>
        <dbReference type="ChEBI" id="CHEBI:18420"/>
    </cofactor>
</comment>
<dbReference type="OrthoDB" id="9800958at2"/>
<feature type="modified residue" description="N6-carboxylysine" evidence="3">
    <location>
        <position position="236"/>
    </location>
</feature>
<dbReference type="SUPFAM" id="SSF63418">
    <property type="entry name" value="MurE/MurF N-terminal domain"/>
    <property type="match status" value="1"/>
</dbReference>
<dbReference type="GO" id="GO:0071555">
    <property type="term" value="P:cell wall organization"/>
    <property type="evidence" value="ECO:0007669"/>
    <property type="project" value="UniProtKB-KW"/>
</dbReference>
<dbReference type="SUPFAM" id="SSF53623">
    <property type="entry name" value="MurD-like peptide ligases, catalytic domain"/>
    <property type="match status" value="1"/>
</dbReference>
<evidence type="ECO:0000313" key="7">
    <source>
        <dbReference type="EMBL" id="OJG13904.1"/>
    </source>
</evidence>
<keyword evidence="3 4" id="KW-0573">Peptidoglycan synthesis</keyword>
<gene>
    <name evidence="3" type="primary">murE</name>
    <name evidence="7" type="ORF">RU96_GL001688</name>
</gene>
<evidence type="ECO:0000256" key="3">
    <source>
        <dbReference type="HAMAP-Rule" id="MF_00208"/>
    </source>
</evidence>
<dbReference type="Gene3D" id="3.40.1190.10">
    <property type="entry name" value="Mur-like, catalytic domain"/>
    <property type="match status" value="1"/>
</dbReference>
<dbReference type="RefSeq" id="WP_071865706.1">
    <property type="nucleotide sequence ID" value="NZ_JBHLVQ010000026.1"/>
</dbReference>
<feature type="domain" description="Mur ligase C-terminal" evidence="5">
    <location>
        <begin position="345"/>
        <end position="473"/>
    </location>
</feature>
<keyword evidence="3 4" id="KW-0132">Cell division</keyword>
<comment type="similarity">
    <text evidence="2 3">Belongs to the MurCDEF family. MurE subfamily.</text>
</comment>
<accession>A0A1L8R2D0</accession>
<dbReference type="PANTHER" id="PTHR23135">
    <property type="entry name" value="MUR LIGASE FAMILY MEMBER"/>
    <property type="match status" value="1"/>
</dbReference>
<keyword evidence="3 4" id="KW-0133">Cell shape</keyword>
<feature type="binding site" evidence="3">
    <location>
        <position position="46"/>
    </location>
    <ligand>
        <name>UDP-N-acetyl-alpha-D-muramoyl-L-alanyl-D-glutamate</name>
        <dbReference type="ChEBI" id="CHEBI:83900"/>
    </ligand>
</feature>
<organism evidence="7 8">
    <name type="scientific">Enterococcus canintestini</name>
    <dbReference type="NCBI Taxonomy" id="317010"/>
    <lineage>
        <taxon>Bacteria</taxon>
        <taxon>Bacillati</taxon>
        <taxon>Bacillota</taxon>
        <taxon>Bacilli</taxon>
        <taxon>Lactobacillales</taxon>
        <taxon>Enterococcaceae</taxon>
        <taxon>Enterococcus</taxon>
    </lineage>
</organism>
<dbReference type="EMBL" id="JXKG01000030">
    <property type="protein sequence ID" value="OJG13904.1"/>
    <property type="molecule type" value="Genomic_DNA"/>
</dbReference>
<dbReference type="Proteomes" id="UP000182835">
    <property type="component" value="Unassembled WGS sequence"/>
</dbReference>
<dbReference type="STRING" id="317010.RU96_GL001688"/>
<protein>
    <recommendedName>
        <fullName evidence="3">UDP-N-acetylmuramoyl-L-alanyl-D-glutamate--L-lysine ligase</fullName>
        <ecNumber evidence="3">6.3.2.7</ecNumber>
    </recommendedName>
    <alternativeName>
        <fullName evidence="3">L-lysine-adding enzyme</fullName>
    </alternativeName>
    <alternativeName>
        <fullName evidence="3">UDP-MurNAc-L-Ala-D-Glu:L-Lys ligase</fullName>
    </alternativeName>
    <alternativeName>
        <fullName evidence="3">UDP-MurNAc-tripeptide synthetase</fullName>
    </alternativeName>
    <alternativeName>
        <fullName evidence="3">UDP-N-acetylmuramyl-tripeptide synthetase</fullName>
    </alternativeName>
</protein>
<feature type="binding site" evidence="3">
    <location>
        <begin position="123"/>
        <end position="129"/>
    </location>
    <ligand>
        <name>ATP</name>
        <dbReference type="ChEBI" id="CHEBI:30616"/>
    </ligand>
</feature>
<dbReference type="HAMAP" id="MF_00208">
    <property type="entry name" value="MurE"/>
    <property type="match status" value="1"/>
</dbReference>
<reference evidence="7 8" key="1">
    <citation type="submission" date="2014-12" db="EMBL/GenBank/DDBJ databases">
        <title>Draft genome sequences of 29 type strains of Enterococci.</title>
        <authorList>
            <person name="Zhong Z."/>
            <person name="Sun Z."/>
            <person name="Liu W."/>
            <person name="Zhang W."/>
            <person name="Zhang H."/>
        </authorList>
    </citation>
    <scope>NUCLEOTIDE SEQUENCE [LARGE SCALE GENOMIC DNA]</scope>
    <source>
        <strain evidence="7 8">DSM 21207</strain>
    </source>
</reference>
<feature type="binding site" evidence="3">
    <location>
        <position position="194"/>
    </location>
    <ligand>
        <name>UDP-N-acetyl-alpha-D-muramoyl-L-alanyl-D-glutamate</name>
        <dbReference type="ChEBI" id="CHEBI:83900"/>
    </ligand>
</feature>
<dbReference type="InterPro" id="IPR004101">
    <property type="entry name" value="Mur_ligase_C"/>
</dbReference>
<feature type="domain" description="Mur ligase central" evidence="6">
    <location>
        <begin position="122"/>
        <end position="324"/>
    </location>
</feature>
<keyword evidence="3 4" id="KW-0131">Cell cycle</keyword>
<keyword evidence="3 4" id="KW-0961">Cell wall biogenesis/degradation</keyword>
<dbReference type="Gene3D" id="3.90.190.20">
    <property type="entry name" value="Mur ligase, C-terminal domain"/>
    <property type="match status" value="1"/>
</dbReference>
<proteinExistence type="inferred from homology"/>
<keyword evidence="3" id="KW-0963">Cytoplasm</keyword>
<keyword evidence="3" id="KW-0460">Magnesium</keyword>
<comment type="catalytic activity">
    <reaction evidence="3">
        <text>UDP-N-acetyl-alpha-D-muramoyl-L-alanyl-D-glutamate + L-lysine + ATP = UDP-N-acetyl-alpha-D-muramoyl-L-alanyl-gamma-D-glutamyl-L-lysine + ADP + phosphate + H(+)</text>
        <dbReference type="Rhea" id="RHEA:17969"/>
        <dbReference type="ChEBI" id="CHEBI:15378"/>
        <dbReference type="ChEBI" id="CHEBI:30616"/>
        <dbReference type="ChEBI" id="CHEBI:32551"/>
        <dbReference type="ChEBI" id="CHEBI:43474"/>
        <dbReference type="ChEBI" id="CHEBI:83900"/>
        <dbReference type="ChEBI" id="CHEBI:83903"/>
        <dbReference type="ChEBI" id="CHEBI:456216"/>
        <dbReference type="EC" id="6.3.2.7"/>
    </reaction>
</comment>
<keyword evidence="3 7" id="KW-0436">Ligase</keyword>
<dbReference type="GO" id="GO:0051301">
    <property type="term" value="P:cell division"/>
    <property type="evidence" value="ECO:0007669"/>
    <property type="project" value="UniProtKB-KW"/>
</dbReference>
<feature type="short sequence motif" description="L-lysine recognition motif" evidence="3">
    <location>
        <begin position="419"/>
        <end position="422"/>
    </location>
</feature>
<dbReference type="GO" id="GO:0008360">
    <property type="term" value="P:regulation of cell shape"/>
    <property type="evidence" value="ECO:0007669"/>
    <property type="project" value="UniProtKB-KW"/>
</dbReference>
<dbReference type="InterPro" id="IPR005761">
    <property type="entry name" value="UDP-N-AcMur-Glu-dNH2Pim_ligase"/>
</dbReference>